<feature type="domain" description="HYDIN/VesB/CFA65-like Ig-like" evidence="6">
    <location>
        <begin position="257"/>
        <end position="350"/>
    </location>
</feature>
<evidence type="ECO:0000256" key="2">
    <source>
        <dbReference type="ARBA" id="ARBA00004496"/>
    </source>
</evidence>
<sequence>MNVKSIILMIGLLLGTSLSVDAQPKAAFDKTTHEFGMILWKNPATATFKVKNDGDKPLVISNVTSSCGCTAVEWTQSPIAPGETGYVSSTYDAKTIGRFQKSVGIYCNAATRPIYLVVKGEVTADPKNYTFTHPVQIGAIRLDKAELEFADAYQGDKPTLDLLVANTSDKVYSPVLMHLPPYLKAVATPSKLGRGRTGKITVTLDTEKLPKLGLTTASVYLSRFPGDKVGEENEIPVSAVLLPDFSHISAHARQNPPAIHLSDTLLQLRSLPADKNRNFTVVVKNTGKSDLEIQDLQVFNSALGVRLKKRVLRPGASTKMKITVFGHYLNKVKSTPRVLMITNDPNQPKAVVKVHVTSK</sequence>
<evidence type="ECO:0000256" key="5">
    <source>
        <dbReference type="ARBA" id="ARBA00023273"/>
    </source>
</evidence>
<gene>
    <name evidence="7" type="ORF">EVA_07332</name>
</gene>
<evidence type="ECO:0000256" key="3">
    <source>
        <dbReference type="ARBA" id="ARBA00022490"/>
    </source>
</evidence>
<evidence type="ECO:0000256" key="1">
    <source>
        <dbReference type="ARBA" id="ARBA00004138"/>
    </source>
</evidence>
<dbReference type="AlphaFoldDB" id="J9CWF1"/>
<organism evidence="7">
    <name type="scientific">gut metagenome</name>
    <dbReference type="NCBI Taxonomy" id="749906"/>
    <lineage>
        <taxon>unclassified sequences</taxon>
        <taxon>metagenomes</taxon>
        <taxon>organismal metagenomes</taxon>
    </lineage>
</organism>
<name>J9CWF1_9ZZZZ</name>
<evidence type="ECO:0000256" key="4">
    <source>
        <dbReference type="ARBA" id="ARBA00023069"/>
    </source>
</evidence>
<dbReference type="EMBL" id="AMCI01001770">
    <property type="protein sequence ID" value="EJX04551.1"/>
    <property type="molecule type" value="Genomic_DNA"/>
</dbReference>
<reference evidence="7" key="1">
    <citation type="journal article" date="2012" name="PLoS ONE">
        <title>Gene sets for utilization of primary and secondary nutrition supplies in the distal gut of endangered iberian lynx.</title>
        <authorList>
            <person name="Alcaide M."/>
            <person name="Messina E."/>
            <person name="Richter M."/>
            <person name="Bargiela R."/>
            <person name="Peplies J."/>
            <person name="Huws S.A."/>
            <person name="Newbold C.J."/>
            <person name="Golyshin P.N."/>
            <person name="Simon M.A."/>
            <person name="Lopez G."/>
            <person name="Yakimov M.M."/>
            <person name="Ferrer M."/>
        </authorList>
    </citation>
    <scope>NUCLEOTIDE SEQUENCE</scope>
</reference>
<dbReference type="Pfam" id="PF07610">
    <property type="entry name" value="DUF1573"/>
    <property type="match status" value="1"/>
</dbReference>
<evidence type="ECO:0000259" key="6">
    <source>
        <dbReference type="Pfam" id="PF22544"/>
    </source>
</evidence>
<dbReference type="PANTHER" id="PTHR37833">
    <property type="entry name" value="LIPOPROTEIN-RELATED"/>
    <property type="match status" value="1"/>
</dbReference>
<protein>
    <submittedName>
        <fullName evidence="7">Secreted protein containing DUF1573</fullName>
    </submittedName>
</protein>
<proteinExistence type="predicted"/>
<evidence type="ECO:0000313" key="7">
    <source>
        <dbReference type="EMBL" id="EJX04551.1"/>
    </source>
</evidence>
<dbReference type="GO" id="GO:0005737">
    <property type="term" value="C:cytoplasm"/>
    <property type="evidence" value="ECO:0007669"/>
    <property type="project" value="UniProtKB-SubCell"/>
</dbReference>
<comment type="caution">
    <text evidence="7">The sequence shown here is derived from an EMBL/GenBank/DDBJ whole genome shotgun (WGS) entry which is preliminary data.</text>
</comment>
<dbReference type="Pfam" id="PF22544">
    <property type="entry name" value="HYDIN_VesB_CFA65-like_Ig"/>
    <property type="match status" value="1"/>
</dbReference>
<keyword evidence="3" id="KW-0963">Cytoplasm</keyword>
<accession>J9CWF1</accession>
<dbReference type="GO" id="GO:0005929">
    <property type="term" value="C:cilium"/>
    <property type="evidence" value="ECO:0007669"/>
    <property type="project" value="UniProtKB-SubCell"/>
</dbReference>
<dbReference type="InterPro" id="IPR053879">
    <property type="entry name" value="HYDIN_VesB_CFA65-like_Ig"/>
</dbReference>
<keyword evidence="4" id="KW-0969">Cilium</keyword>
<keyword evidence="5" id="KW-0966">Cell projection</keyword>
<comment type="subcellular location">
    <subcellularLocation>
        <location evidence="1">Cell projection</location>
        <location evidence="1">Cilium</location>
    </subcellularLocation>
    <subcellularLocation>
        <location evidence="2">Cytoplasm</location>
    </subcellularLocation>
</comment>
<dbReference type="PANTHER" id="PTHR37833:SF1">
    <property type="entry name" value="SIGNAL PEPTIDE PROTEIN"/>
    <property type="match status" value="1"/>
</dbReference>
<dbReference type="InterPro" id="IPR011467">
    <property type="entry name" value="DUF1573"/>
</dbReference>
<dbReference type="InterPro" id="IPR013783">
    <property type="entry name" value="Ig-like_fold"/>
</dbReference>
<dbReference type="Gene3D" id="2.60.40.10">
    <property type="entry name" value="Immunoglobulins"/>
    <property type="match status" value="3"/>
</dbReference>